<dbReference type="GO" id="GO:0006744">
    <property type="term" value="P:ubiquinone biosynthetic process"/>
    <property type="evidence" value="ECO:0000318"/>
    <property type="project" value="GO_Central"/>
</dbReference>
<dbReference type="EMBL" id="CM009295">
    <property type="protein sequence ID" value="PNT33977.2"/>
    <property type="molecule type" value="Genomic_DNA"/>
</dbReference>
<dbReference type="InterPro" id="IPR051207">
    <property type="entry name" value="ComplexI_NDUFA9_subunit"/>
</dbReference>
<dbReference type="STRING" id="3694.B9HB96"/>
<evidence type="ECO:0000313" key="2">
    <source>
        <dbReference type="Proteomes" id="UP000006729"/>
    </source>
</evidence>
<dbReference type="AlphaFoldDB" id="B9HB96"/>
<dbReference type="InParanoid" id="B9HB96"/>
<dbReference type="PANTHER" id="PTHR12126:SF16">
    <property type="entry name" value="MIOREX COMPLEX COMPONENT 2"/>
    <property type="match status" value="1"/>
</dbReference>
<sequence>MIDKLDKVNIFHLRFGAFRSIVNRGDIIITNVFDDNMAAEFPRPHTEPDLHAIKVALADLAASSSSKDVSLLDPTAHAPIASSRVDATFLQLSPVQPVVINHFSV</sequence>
<reference evidence="1 2" key="1">
    <citation type="journal article" date="2006" name="Science">
        <title>The genome of black cottonwood, Populus trichocarpa (Torr. &amp; Gray).</title>
        <authorList>
            <person name="Tuskan G.A."/>
            <person name="Difazio S."/>
            <person name="Jansson S."/>
            <person name="Bohlmann J."/>
            <person name="Grigoriev I."/>
            <person name="Hellsten U."/>
            <person name="Putnam N."/>
            <person name="Ralph S."/>
            <person name="Rombauts S."/>
            <person name="Salamov A."/>
            <person name="Schein J."/>
            <person name="Sterck L."/>
            <person name="Aerts A."/>
            <person name="Bhalerao R.R."/>
            <person name="Bhalerao R.P."/>
            <person name="Blaudez D."/>
            <person name="Boerjan W."/>
            <person name="Brun A."/>
            <person name="Brunner A."/>
            <person name="Busov V."/>
            <person name="Campbell M."/>
            <person name="Carlson J."/>
            <person name="Chalot M."/>
            <person name="Chapman J."/>
            <person name="Chen G.L."/>
            <person name="Cooper D."/>
            <person name="Coutinho P.M."/>
            <person name="Couturier J."/>
            <person name="Covert S."/>
            <person name="Cronk Q."/>
            <person name="Cunningham R."/>
            <person name="Davis J."/>
            <person name="Degroeve S."/>
            <person name="Dejardin A."/>
            <person name="Depamphilis C."/>
            <person name="Detter J."/>
            <person name="Dirks B."/>
            <person name="Dubchak I."/>
            <person name="Duplessis S."/>
            <person name="Ehlting J."/>
            <person name="Ellis B."/>
            <person name="Gendler K."/>
            <person name="Goodstein D."/>
            <person name="Gribskov M."/>
            <person name="Grimwood J."/>
            <person name="Groover A."/>
            <person name="Gunter L."/>
            <person name="Hamberger B."/>
            <person name="Heinze B."/>
            <person name="Helariutta Y."/>
            <person name="Henrissat B."/>
            <person name="Holligan D."/>
            <person name="Holt R."/>
            <person name="Huang W."/>
            <person name="Islam-Faridi N."/>
            <person name="Jones S."/>
            <person name="Jones-Rhoades M."/>
            <person name="Jorgensen R."/>
            <person name="Joshi C."/>
            <person name="Kangasjarvi J."/>
            <person name="Karlsson J."/>
            <person name="Kelleher C."/>
            <person name="Kirkpatrick R."/>
            <person name="Kirst M."/>
            <person name="Kohler A."/>
            <person name="Kalluri U."/>
            <person name="Larimer F."/>
            <person name="Leebens-Mack J."/>
            <person name="Leple J.C."/>
            <person name="Locascio P."/>
            <person name="Lou Y."/>
            <person name="Lucas S."/>
            <person name="Martin F."/>
            <person name="Montanini B."/>
            <person name="Napoli C."/>
            <person name="Nelson D.R."/>
            <person name="Nelson C."/>
            <person name="Nieminen K."/>
            <person name="Nilsson O."/>
            <person name="Pereda V."/>
            <person name="Peter G."/>
            <person name="Philippe R."/>
            <person name="Pilate G."/>
            <person name="Poliakov A."/>
            <person name="Razumovskaya J."/>
            <person name="Richardson P."/>
            <person name="Rinaldi C."/>
            <person name="Ritland K."/>
            <person name="Rouze P."/>
            <person name="Ryaboy D."/>
            <person name="Schmutz J."/>
            <person name="Schrader J."/>
            <person name="Segerman B."/>
            <person name="Shin H."/>
            <person name="Siddiqui A."/>
            <person name="Sterky F."/>
            <person name="Terry A."/>
            <person name="Tsai C.J."/>
            <person name="Uberbacher E."/>
            <person name="Unneberg P."/>
            <person name="Vahala J."/>
            <person name="Wall K."/>
            <person name="Wessler S."/>
            <person name="Yang G."/>
            <person name="Yin T."/>
            <person name="Douglas C."/>
            <person name="Marra M."/>
            <person name="Sandberg G."/>
            <person name="Van de Peer Y."/>
            <person name="Rokhsar D."/>
        </authorList>
    </citation>
    <scope>NUCLEOTIDE SEQUENCE [LARGE SCALE GENOMIC DNA]</scope>
    <source>
        <strain evidence="2">cv. Nisqually</strain>
    </source>
</reference>
<dbReference type="PANTHER" id="PTHR12126">
    <property type="entry name" value="NADH-UBIQUINONE OXIDOREDUCTASE 39 KDA SUBUNIT-RELATED"/>
    <property type="match status" value="1"/>
</dbReference>
<dbReference type="eggNOG" id="KOG4288">
    <property type="taxonomic scope" value="Eukaryota"/>
</dbReference>
<comment type="caution">
    <text evidence="1">The sequence shown here is derived from an EMBL/GenBank/DDBJ whole genome shotgun (WGS) entry which is preliminary data.</text>
</comment>
<protein>
    <submittedName>
        <fullName evidence="1">Uncharacterized protein</fullName>
    </submittedName>
</protein>
<evidence type="ECO:0000313" key="1">
    <source>
        <dbReference type="EMBL" id="PNT33977.2"/>
    </source>
</evidence>
<dbReference type="InterPro" id="IPR036291">
    <property type="entry name" value="NAD(P)-bd_dom_sf"/>
</dbReference>
<accession>B9HB96</accession>
<dbReference type="SUPFAM" id="SSF51735">
    <property type="entry name" value="NAD(P)-binding Rossmann-fold domains"/>
    <property type="match status" value="1"/>
</dbReference>
<gene>
    <name evidence="1" type="ORF">POPTR_006G279850v4</name>
</gene>
<dbReference type="Proteomes" id="UP000006729">
    <property type="component" value="Chromosome 6"/>
</dbReference>
<proteinExistence type="predicted"/>
<dbReference type="Gene3D" id="3.40.50.720">
    <property type="entry name" value="NAD(P)-binding Rossmann-like Domain"/>
    <property type="match status" value="1"/>
</dbReference>
<keyword evidence="2" id="KW-1185">Reference proteome</keyword>
<name>B9HB96_POPTR</name>
<dbReference type="GO" id="GO:0005739">
    <property type="term" value="C:mitochondrion"/>
    <property type="evidence" value="ECO:0000318"/>
    <property type="project" value="GO_Central"/>
</dbReference>
<organism evidence="1 2">
    <name type="scientific">Populus trichocarpa</name>
    <name type="common">Western balsam poplar</name>
    <name type="synonym">Populus balsamifera subsp. trichocarpa</name>
    <dbReference type="NCBI Taxonomy" id="3694"/>
    <lineage>
        <taxon>Eukaryota</taxon>
        <taxon>Viridiplantae</taxon>
        <taxon>Streptophyta</taxon>
        <taxon>Embryophyta</taxon>
        <taxon>Tracheophyta</taxon>
        <taxon>Spermatophyta</taxon>
        <taxon>Magnoliopsida</taxon>
        <taxon>eudicotyledons</taxon>
        <taxon>Gunneridae</taxon>
        <taxon>Pentapetalae</taxon>
        <taxon>rosids</taxon>
        <taxon>fabids</taxon>
        <taxon>Malpighiales</taxon>
        <taxon>Salicaceae</taxon>
        <taxon>Saliceae</taxon>
        <taxon>Populus</taxon>
    </lineage>
</organism>
<dbReference type="GO" id="GO:0044877">
    <property type="term" value="F:protein-containing complex binding"/>
    <property type="evidence" value="ECO:0000318"/>
    <property type="project" value="GO_Central"/>
</dbReference>